<evidence type="ECO:0008006" key="3">
    <source>
        <dbReference type="Google" id="ProtNLM"/>
    </source>
</evidence>
<geneLocation type="plasmid" evidence="1">
    <name>2</name>
</geneLocation>
<dbReference type="Proteomes" id="UP000010878">
    <property type="component" value="Plasmid 2"/>
</dbReference>
<gene>
    <name evidence="1" type="ORF">Natoc_4203</name>
</gene>
<dbReference type="InterPro" id="IPR055982">
    <property type="entry name" value="DUF7560"/>
</dbReference>
<name>L0K5U7_9EURY</name>
<keyword evidence="1" id="KW-0614">Plasmid</keyword>
<proteinExistence type="predicted"/>
<evidence type="ECO:0000313" key="2">
    <source>
        <dbReference type="Proteomes" id="UP000010878"/>
    </source>
</evidence>
<reference evidence="1 2" key="1">
    <citation type="submission" date="2012-11" db="EMBL/GenBank/DDBJ databases">
        <title>FINISHED of Natronococcus occultus SP4, DSM 3396.</title>
        <authorList>
            <consortium name="DOE Joint Genome Institute"/>
            <person name="Eisen J."/>
            <person name="Huntemann M."/>
            <person name="Wei C.-L."/>
            <person name="Han J."/>
            <person name="Detter J.C."/>
            <person name="Han C."/>
            <person name="Tapia R."/>
            <person name="Chen A."/>
            <person name="Kyrpides N."/>
            <person name="Mavromatis K."/>
            <person name="Markowitz V."/>
            <person name="Szeto E."/>
            <person name="Ivanova N."/>
            <person name="Mikhailova N."/>
            <person name="Ovchinnikova G."/>
            <person name="Pagani I."/>
            <person name="Pati A."/>
            <person name="Goodwin L."/>
            <person name="Nordberg H.P."/>
            <person name="Cantor M.N."/>
            <person name="Hua S.X."/>
            <person name="Woyke T."/>
            <person name="Eisen J."/>
            <person name="Klenk H.-P."/>
            <person name="Klenk H.-P."/>
        </authorList>
    </citation>
    <scope>NUCLEOTIDE SEQUENCE [LARGE SCALE GENOMIC DNA]</scope>
    <source>
        <strain evidence="1 2">SP4</strain>
        <plasmid evidence="2">Plasmid 2</plasmid>
    </source>
</reference>
<dbReference type="AlphaFoldDB" id="L0K5U7"/>
<accession>L0K5U7</accession>
<keyword evidence="2" id="KW-1185">Reference proteome</keyword>
<protein>
    <recommendedName>
        <fullName evidence="3">Small CPxCG-related zinc finger protein</fullName>
    </recommendedName>
</protein>
<sequence length="61" mass="6964">MRSVTIDTSESMGSDRTRYEFECSHCSEQTVVDAPVQDQLLGRGCIFCGRDVSERDFVREQ</sequence>
<evidence type="ECO:0000313" key="1">
    <source>
        <dbReference type="EMBL" id="AGB39900.1"/>
    </source>
</evidence>
<dbReference type="KEGG" id="nou:Natoc_4203"/>
<dbReference type="Pfam" id="PF24441">
    <property type="entry name" value="DUF7560"/>
    <property type="match status" value="1"/>
</dbReference>
<organism evidence="1 2">
    <name type="scientific">Natronococcus occultus SP4</name>
    <dbReference type="NCBI Taxonomy" id="694430"/>
    <lineage>
        <taxon>Archaea</taxon>
        <taxon>Methanobacteriati</taxon>
        <taxon>Methanobacteriota</taxon>
        <taxon>Stenosarchaea group</taxon>
        <taxon>Halobacteria</taxon>
        <taxon>Halobacteriales</taxon>
        <taxon>Natrialbaceae</taxon>
        <taxon>Natronococcus</taxon>
    </lineage>
</organism>
<dbReference type="EMBL" id="CP003931">
    <property type="protein sequence ID" value="AGB39900.1"/>
    <property type="molecule type" value="Genomic_DNA"/>
</dbReference>
<dbReference type="HOGENOM" id="CLU_206272_0_0_2"/>